<dbReference type="EMBL" id="SOSA01000123">
    <property type="protein sequence ID" value="THC96211.1"/>
    <property type="molecule type" value="Genomic_DNA"/>
</dbReference>
<dbReference type="GeneID" id="54326380"/>
<reference evidence="2 3" key="1">
    <citation type="submission" date="2019-03" db="EMBL/GenBank/DDBJ databases">
        <title>The genome sequence of a newly discovered highly antifungal drug resistant Aspergillus species, Aspergillus tanneri NIH 1004.</title>
        <authorList>
            <person name="Mounaud S."/>
            <person name="Singh I."/>
            <person name="Joardar V."/>
            <person name="Pakala S."/>
            <person name="Pakala S."/>
            <person name="Venepally P."/>
            <person name="Hoover J."/>
            <person name="Nierman W."/>
            <person name="Chung J."/>
            <person name="Losada L."/>
        </authorList>
    </citation>
    <scope>NUCLEOTIDE SEQUENCE [LARGE SCALE GENOMIC DNA]</scope>
    <source>
        <strain evidence="2 3">NIH1004</strain>
    </source>
</reference>
<dbReference type="AlphaFoldDB" id="A0A4S3JRR0"/>
<gene>
    <name evidence="1" type="ORF">ATNIH1004_003678</name>
    <name evidence="2" type="ORF">EYZ11_004289</name>
</gene>
<accession>A0A4S3JRR0</accession>
<dbReference type="OrthoDB" id="4524525at2759"/>
<dbReference type="Proteomes" id="UP000324241">
    <property type="component" value="Unassembled WGS sequence"/>
</dbReference>
<dbReference type="Proteomes" id="UP000308092">
    <property type="component" value="Unassembled WGS sequence"/>
</dbReference>
<organism evidence="2 3">
    <name type="scientific">Aspergillus tanneri</name>
    <dbReference type="NCBI Taxonomy" id="1220188"/>
    <lineage>
        <taxon>Eukaryota</taxon>
        <taxon>Fungi</taxon>
        <taxon>Dikarya</taxon>
        <taxon>Ascomycota</taxon>
        <taxon>Pezizomycotina</taxon>
        <taxon>Eurotiomycetes</taxon>
        <taxon>Eurotiomycetidae</taxon>
        <taxon>Eurotiales</taxon>
        <taxon>Aspergillaceae</taxon>
        <taxon>Aspergillus</taxon>
        <taxon>Aspergillus subgen. Circumdati</taxon>
    </lineage>
</organism>
<reference evidence="1 4" key="2">
    <citation type="submission" date="2019-08" db="EMBL/GenBank/DDBJ databases">
        <title>The genome sequence of a newly discovered highly antifungal drug resistant Aspergillus species, Aspergillus tanneri NIH 1004.</title>
        <authorList>
            <person name="Mounaud S."/>
            <person name="Singh I."/>
            <person name="Joardar V."/>
            <person name="Pakala S."/>
            <person name="Pakala S."/>
            <person name="Venepally P."/>
            <person name="Chung J.K."/>
            <person name="Losada L."/>
            <person name="Nierman W.C."/>
        </authorList>
    </citation>
    <scope>NUCLEOTIDE SEQUENCE [LARGE SCALE GENOMIC DNA]</scope>
    <source>
        <strain evidence="1 4">NIH1004</strain>
    </source>
</reference>
<proteinExistence type="predicted"/>
<keyword evidence="3" id="KW-1185">Reference proteome</keyword>
<dbReference type="RefSeq" id="XP_033430348.1">
    <property type="nucleotide sequence ID" value="XM_033568353.1"/>
</dbReference>
<sequence>MGKKQDAILTTRQGLTNCVICGSPIQFSRPEDWKEWSHILVPRTGQKITAEELEQADYSTVPSLAMSFYRIILHDPDGSLHVSGITQSLNKQRHRYRVPYNTQDVRLGASASFIWPRSREYEPGDLQADKYTPSGKRRGWAYPMHMPCWVLLRQMMSTQVVEQNLSYLLQTLSSFWRHGQGVHWTPIPRLVKYRAARWDVEVDWATANPVWVPEIQVRLKMARKTPPPMKRLPPDHPIGRVPVEIAMFIADLILSDTTRPMRGRDTHYMLWAFRWTLPDAYWKARCRTALLLEVDQILRSEESVDWQFLAISLVELPLNTNNALLNRHRLLGFLGCMQEEFQQRINGVKFTESDKKCGLVLKYGELNAE</sequence>
<dbReference type="STRING" id="1220188.A0A4S3JRR0"/>
<dbReference type="EMBL" id="QUQM01000001">
    <property type="protein sequence ID" value="KAA8650987.1"/>
    <property type="molecule type" value="Genomic_DNA"/>
</dbReference>
<evidence type="ECO:0000313" key="3">
    <source>
        <dbReference type="Proteomes" id="UP000308092"/>
    </source>
</evidence>
<name>A0A4S3JRR0_9EURO</name>
<evidence type="ECO:0000313" key="1">
    <source>
        <dbReference type="EMBL" id="KAA8650987.1"/>
    </source>
</evidence>
<protein>
    <submittedName>
        <fullName evidence="2">Uncharacterized protein</fullName>
    </submittedName>
</protein>
<comment type="caution">
    <text evidence="2">The sequence shown here is derived from an EMBL/GenBank/DDBJ whole genome shotgun (WGS) entry which is preliminary data.</text>
</comment>
<dbReference type="VEuPathDB" id="FungiDB:EYZ11_004289"/>
<evidence type="ECO:0000313" key="4">
    <source>
        <dbReference type="Proteomes" id="UP000324241"/>
    </source>
</evidence>
<evidence type="ECO:0000313" key="2">
    <source>
        <dbReference type="EMBL" id="THC96211.1"/>
    </source>
</evidence>